<keyword evidence="2" id="KW-1185">Reference proteome</keyword>
<protein>
    <submittedName>
        <fullName evidence="1">Uncharacterized protein</fullName>
    </submittedName>
</protein>
<name>A0AAD4ZAC5_PRUDU</name>
<reference evidence="1 2" key="1">
    <citation type="journal article" date="2022" name="G3 (Bethesda)">
        <title>Whole-genome sequence and methylome profiling of the almond [Prunus dulcis (Mill.) D.A. Webb] cultivar 'Nonpareil'.</title>
        <authorList>
            <person name="D'Amico-Willman K.M."/>
            <person name="Ouma W.Z."/>
            <person name="Meulia T."/>
            <person name="Sideli G.M."/>
            <person name="Gradziel T.M."/>
            <person name="Fresnedo-Ramirez J."/>
        </authorList>
    </citation>
    <scope>NUCLEOTIDE SEQUENCE [LARGE SCALE GENOMIC DNA]</scope>
    <source>
        <strain evidence="1">Clone GOH B32 T37-40</strain>
    </source>
</reference>
<dbReference type="AlphaFoldDB" id="A0AAD4ZAC5"/>
<proteinExistence type="predicted"/>
<organism evidence="1 2">
    <name type="scientific">Prunus dulcis</name>
    <name type="common">Almond</name>
    <name type="synonym">Amygdalus dulcis</name>
    <dbReference type="NCBI Taxonomy" id="3755"/>
    <lineage>
        <taxon>Eukaryota</taxon>
        <taxon>Viridiplantae</taxon>
        <taxon>Streptophyta</taxon>
        <taxon>Embryophyta</taxon>
        <taxon>Tracheophyta</taxon>
        <taxon>Spermatophyta</taxon>
        <taxon>Magnoliopsida</taxon>
        <taxon>eudicotyledons</taxon>
        <taxon>Gunneridae</taxon>
        <taxon>Pentapetalae</taxon>
        <taxon>rosids</taxon>
        <taxon>fabids</taxon>
        <taxon>Rosales</taxon>
        <taxon>Rosaceae</taxon>
        <taxon>Amygdaloideae</taxon>
        <taxon>Amygdaleae</taxon>
        <taxon>Prunus</taxon>
    </lineage>
</organism>
<accession>A0AAD4ZAC5</accession>
<comment type="caution">
    <text evidence="1">The sequence shown here is derived from an EMBL/GenBank/DDBJ whole genome shotgun (WGS) entry which is preliminary data.</text>
</comment>
<dbReference type="EMBL" id="JAJFAZ020000003">
    <property type="protein sequence ID" value="KAI5338379.1"/>
    <property type="molecule type" value="Genomic_DNA"/>
</dbReference>
<evidence type="ECO:0000313" key="1">
    <source>
        <dbReference type="EMBL" id="KAI5338379.1"/>
    </source>
</evidence>
<dbReference type="Proteomes" id="UP001054821">
    <property type="component" value="Chromosome 3"/>
</dbReference>
<gene>
    <name evidence="1" type="ORF">L3X38_017650</name>
</gene>
<sequence length="130" mass="14095">MVDSTVGGSLMDKTADEAISAFETICDNFEHWDFPTKDSRVAPTSSTQKGGIYEVSASMGLEAQVAPLTKLLTPLVQKVTAQPCNLCASIADDTANCPSNPILKDVQEVNAFNGRPRNDPCSNTYNPRWR</sequence>
<evidence type="ECO:0000313" key="2">
    <source>
        <dbReference type="Proteomes" id="UP001054821"/>
    </source>
</evidence>